<dbReference type="RefSeq" id="WP_170176467.1">
    <property type="nucleotide sequence ID" value="NZ_FOFT01000012.1"/>
</dbReference>
<proteinExistence type="predicted"/>
<organism evidence="2 3">
    <name type="scientific">Lentzea flaviverrucosa</name>
    <dbReference type="NCBI Taxonomy" id="200379"/>
    <lineage>
        <taxon>Bacteria</taxon>
        <taxon>Bacillati</taxon>
        <taxon>Actinomycetota</taxon>
        <taxon>Actinomycetes</taxon>
        <taxon>Pseudonocardiales</taxon>
        <taxon>Pseudonocardiaceae</taxon>
        <taxon>Lentzea</taxon>
    </lineage>
</organism>
<dbReference type="Pfam" id="PF00300">
    <property type="entry name" value="His_Phos_1"/>
    <property type="match status" value="1"/>
</dbReference>
<dbReference type="InterPro" id="IPR013078">
    <property type="entry name" value="His_Pase_superF_clade-1"/>
</dbReference>
<name>A0A1H9WTP8_9PSEU</name>
<gene>
    <name evidence="2" type="ORF">SAMN05216195_112211</name>
</gene>
<evidence type="ECO:0000313" key="2">
    <source>
        <dbReference type="EMBL" id="SES37171.1"/>
    </source>
</evidence>
<keyword evidence="1" id="KW-0378">Hydrolase</keyword>
<dbReference type="GO" id="GO:0016787">
    <property type="term" value="F:hydrolase activity"/>
    <property type="evidence" value="ECO:0007669"/>
    <property type="project" value="UniProtKB-KW"/>
</dbReference>
<sequence>MDLILVRHGNDDRTIPARPLSSTGKAQADAAGRWLAGHRPTELWSATPSRARETAEHIAQHVALPVRFDVRLDEIVSAAADLPPPRERSPWQHHADAESWTAFRCRVAASLNDLCAQRGPAVVVTHSGVFDAVHEIVCGGDRRVELDIAHTGMTWWKYRQGAVAGTWLLRAHNITPHLATSFSAPGATAHWQSNHAEPSAGSL</sequence>
<protein>
    <submittedName>
        <fullName evidence="2">Broad specificity phosphatase PhoE</fullName>
    </submittedName>
</protein>
<dbReference type="SMART" id="SM00855">
    <property type="entry name" value="PGAM"/>
    <property type="match status" value="1"/>
</dbReference>
<dbReference type="CDD" id="cd07067">
    <property type="entry name" value="HP_PGM_like"/>
    <property type="match status" value="1"/>
</dbReference>
<dbReference type="EMBL" id="FOFT01000012">
    <property type="protein sequence ID" value="SES37171.1"/>
    <property type="molecule type" value="Genomic_DNA"/>
</dbReference>
<dbReference type="PANTHER" id="PTHR20935">
    <property type="entry name" value="PHOSPHOGLYCERATE MUTASE-RELATED"/>
    <property type="match status" value="1"/>
</dbReference>
<reference evidence="3" key="1">
    <citation type="submission" date="2016-10" db="EMBL/GenBank/DDBJ databases">
        <authorList>
            <person name="Varghese N."/>
            <person name="Submissions S."/>
        </authorList>
    </citation>
    <scope>NUCLEOTIDE SEQUENCE [LARGE SCALE GENOMIC DNA]</scope>
    <source>
        <strain evidence="3">CGMCC 4.578</strain>
    </source>
</reference>
<dbReference type="Gene3D" id="3.40.50.1240">
    <property type="entry name" value="Phosphoglycerate mutase-like"/>
    <property type="match status" value="1"/>
</dbReference>
<dbReference type="SUPFAM" id="SSF53254">
    <property type="entry name" value="Phosphoglycerate mutase-like"/>
    <property type="match status" value="1"/>
</dbReference>
<keyword evidence="3" id="KW-1185">Reference proteome</keyword>
<evidence type="ECO:0000256" key="1">
    <source>
        <dbReference type="ARBA" id="ARBA00022801"/>
    </source>
</evidence>
<evidence type="ECO:0000313" key="3">
    <source>
        <dbReference type="Proteomes" id="UP000199028"/>
    </source>
</evidence>
<accession>A0A1H9WTP8</accession>
<dbReference type="InterPro" id="IPR051021">
    <property type="entry name" value="Mito_Ser/Thr_phosphatase"/>
</dbReference>
<dbReference type="Proteomes" id="UP000199028">
    <property type="component" value="Unassembled WGS sequence"/>
</dbReference>
<dbReference type="AlphaFoldDB" id="A0A1H9WTP8"/>
<dbReference type="InterPro" id="IPR029033">
    <property type="entry name" value="His_PPase_superfam"/>
</dbReference>
<dbReference type="PANTHER" id="PTHR20935:SF0">
    <property type="entry name" value="SERINE_THREONINE-PROTEIN PHOSPHATASE PGAM5, MITOCHONDRIAL"/>
    <property type="match status" value="1"/>
</dbReference>